<proteinExistence type="inferred from homology"/>
<dbReference type="NCBIfam" id="TIGR00556">
    <property type="entry name" value="pantethn_trn"/>
    <property type="match status" value="1"/>
</dbReference>
<keyword evidence="3 8" id="KW-0479">Metal-binding</keyword>
<evidence type="ECO:0000313" key="10">
    <source>
        <dbReference type="EMBL" id="MCQ8895938.1"/>
    </source>
</evidence>
<comment type="similarity">
    <text evidence="8">Belongs to the P-Pant transferase superfamily. AcpS family.</text>
</comment>
<dbReference type="GO" id="GO:0008897">
    <property type="term" value="F:holo-[acyl-carrier-protein] synthase activity"/>
    <property type="evidence" value="ECO:0007669"/>
    <property type="project" value="UniProtKB-EC"/>
</dbReference>
<sequence>MMNIPRLVGIGCDLVDTQRIEKSMQSLGDPFIRRILTPLEYNEYVVRSSKSWQRGVLFVASRFAAKEALSKALGTGVGEKLSFQDVSVLNLDSGKPVFEFSATWLSRAEHDQLNAEVSLSDTDHLAMAMVVVVRTAQ</sequence>
<evidence type="ECO:0000313" key="11">
    <source>
        <dbReference type="Proteomes" id="UP001204142"/>
    </source>
</evidence>
<organism evidence="10 11">
    <name type="scientific">Limnobacter humi</name>
    <dbReference type="NCBI Taxonomy" id="1778671"/>
    <lineage>
        <taxon>Bacteria</taxon>
        <taxon>Pseudomonadati</taxon>
        <taxon>Pseudomonadota</taxon>
        <taxon>Betaproteobacteria</taxon>
        <taxon>Burkholderiales</taxon>
        <taxon>Burkholderiaceae</taxon>
        <taxon>Limnobacter</taxon>
    </lineage>
</organism>
<protein>
    <recommendedName>
        <fullName evidence="8">Holo-[acyl-carrier-protein] synthase</fullName>
        <shortName evidence="8">Holo-ACP synthase</shortName>
        <ecNumber evidence="8">2.7.8.7</ecNumber>
    </recommendedName>
    <alternativeName>
        <fullName evidence="8">4'-phosphopantetheinyl transferase AcpS</fullName>
    </alternativeName>
</protein>
<dbReference type="EC" id="2.7.8.7" evidence="8"/>
<dbReference type="NCBIfam" id="TIGR00516">
    <property type="entry name" value="acpS"/>
    <property type="match status" value="1"/>
</dbReference>
<feature type="domain" description="4'-phosphopantetheinyl transferase" evidence="9">
    <location>
        <begin position="9"/>
        <end position="114"/>
    </location>
</feature>
<keyword evidence="2 8" id="KW-0808">Transferase</keyword>
<evidence type="ECO:0000259" key="9">
    <source>
        <dbReference type="Pfam" id="PF01648"/>
    </source>
</evidence>
<dbReference type="RefSeq" id="WP_256763708.1">
    <property type="nucleotide sequence ID" value="NZ_JANIGO010000002.1"/>
</dbReference>
<name>A0ABT1WEJ4_9BURK</name>
<comment type="catalytic activity">
    <reaction evidence="8">
        <text>apo-[ACP] + CoA = holo-[ACP] + adenosine 3',5'-bisphosphate + H(+)</text>
        <dbReference type="Rhea" id="RHEA:12068"/>
        <dbReference type="Rhea" id="RHEA-COMP:9685"/>
        <dbReference type="Rhea" id="RHEA-COMP:9690"/>
        <dbReference type="ChEBI" id="CHEBI:15378"/>
        <dbReference type="ChEBI" id="CHEBI:29999"/>
        <dbReference type="ChEBI" id="CHEBI:57287"/>
        <dbReference type="ChEBI" id="CHEBI:58343"/>
        <dbReference type="ChEBI" id="CHEBI:64479"/>
        <dbReference type="EC" id="2.7.8.7"/>
    </reaction>
</comment>
<evidence type="ECO:0000256" key="4">
    <source>
        <dbReference type="ARBA" id="ARBA00022832"/>
    </source>
</evidence>
<dbReference type="SUPFAM" id="SSF56214">
    <property type="entry name" value="4'-phosphopantetheinyl transferase"/>
    <property type="match status" value="1"/>
</dbReference>
<accession>A0ABT1WEJ4</accession>
<keyword evidence="4 8" id="KW-0276">Fatty acid metabolism</keyword>
<reference evidence="10 11" key="1">
    <citation type="submission" date="2022-07" db="EMBL/GenBank/DDBJ databases">
        <authorList>
            <person name="Xamxidin M."/>
            <person name="Wu M."/>
        </authorList>
    </citation>
    <scope>NUCLEOTIDE SEQUENCE [LARGE SCALE GENOMIC DNA]</scope>
    <source>
        <strain evidence="10 11">NBRC 111650</strain>
    </source>
</reference>
<dbReference type="EMBL" id="JANIGO010000002">
    <property type="protein sequence ID" value="MCQ8895938.1"/>
    <property type="molecule type" value="Genomic_DNA"/>
</dbReference>
<comment type="cofactor">
    <cofactor evidence="8">
        <name>Mg(2+)</name>
        <dbReference type="ChEBI" id="CHEBI:18420"/>
    </cofactor>
</comment>
<dbReference type="HAMAP" id="MF_00101">
    <property type="entry name" value="AcpS"/>
    <property type="match status" value="1"/>
</dbReference>
<keyword evidence="7 8" id="KW-0275">Fatty acid biosynthesis</keyword>
<comment type="function">
    <text evidence="8">Transfers the 4'-phosphopantetheine moiety from coenzyme A to a Ser of acyl-carrier-protein.</text>
</comment>
<evidence type="ECO:0000256" key="7">
    <source>
        <dbReference type="ARBA" id="ARBA00023160"/>
    </source>
</evidence>
<keyword evidence="5 8" id="KW-0460">Magnesium</keyword>
<evidence type="ECO:0000256" key="3">
    <source>
        <dbReference type="ARBA" id="ARBA00022723"/>
    </source>
</evidence>
<feature type="binding site" evidence="8">
    <location>
        <position position="67"/>
    </location>
    <ligand>
        <name>Mg(2+)</name>
        <dbReference type="ChEBI" id="CHEBI:18420"/>
    </ligand>
</feature>
<evidence type="ECO:0000256" key="2">
    <source>
        <dbReference type="ARBA" id="ARBA00022679"/>
    </source>
</evidence>
<dbReference type="InterPro" id="IPR002582">
    <property type="entry name" value="ACPS"/>
</dbReference>
<keyword evidence="1 8" id="KW-0444">Lipid biosynthesis</keyword>
<evidence type="ECO:0000256" key="5">
    <source>
        <dbReference type="ARBA" id="ARBA00022842"/>
    </source>
</evidence>
<dbReference type="InterPro" id="IPR037143">
    <property type="entry name" value="4-PPantetheinyl_Trfase_dom_sf"/>
</dbReference>
<feature type="binding site" evidence="8">
    <location>
        <position position="13"/>
    </location>
    <ligand>
        <name>Mg(2+)</name>
        <dbReference type="ChEBI" id="CHEBI:18420"/>
    </ligand>
</feature>
<evidence type="ECO:0000256" key="8">
    <source>
        <dbReference type="HAMAP-Rule" id="MF_00101"/>
    </source>
</evidence>
<evidence type="ECO:0000256" key="1">
    <source>
        <dbReference type="ARBA" id="ARBA00022516"/>
    </source>
</evidence>
<comment type="caution">
    <text evidence="10">The sequence shown here is derived from an EMBL/GenBank/DDBJ whole genome shotgun (WGS) entry which is preliminary data.</text>
</comment>
<evidence type="ECO:0000256" key="6">
    <source>
        <dbReference type="ARBA" id="ARBA00023098"/>
    </source>
</evidence>
<dbReference type="InterPro" id="IPR004568">
    <property type="entry name" value="Ppantetheine-prot_Trfase_dom"/>
</dbReference>
<keyword evidence="11" id="KW-1185">Reference proteome</keyword>
<dbReference type="InterPro" id="IPR008278">
    <property type="entry name" value="4-PPantetheinyl_Trfase_dom"/>
</dbReference>
<keyword evidence="8" id="KW-0963">Cytoplasm</keyword>
<keyword evidence="6 8" id="KW-0443">Lipid metabolism</keyword>
<dbReference type="Pfam" id="PF01648">
    <property type="entry name" value="ACPS"/>
    <property type="match status" value="1"/>
</dbReference>
<comment type="subcellular location">
    <subcellularLocation>
        <location evidence="8">Cytoplasm</location>
    </subcellularLocation>
</comment>
<dbReference type="Gene3D" id="3.90.470.20">
    <property type="entry name" value="4'-phosphopantetheinyl transferase domain"/>
    <property type="match status" value="1"/>
</dbReference>
<gene>
    <name evidence="8 10" type="primary">acpS</name>
    <name evidence="10" type="ORF">NQT62_05730</name>
</gene>
<dbReference type="Proteomes" id="UP001204142">
    <property type="component" value="Unassembled WGS sequence"/>
</dbReference>